<proteinExistence type="predicted"/>
<evidence type="ECO:0000256" key="2">
    <source>
        <dbReference type="ARBA" id="ARBA00022691"/>
    </source>
</evidence>
<dbReference type="SUPFAM" id="SSF102114">
    <property type="entry name" value="Radical SAM enzymes"/>
    <property type="match status" value="1"/>
</dbReference>
<evidence type="ECO:0000256" key="4">
    <source>
        <dbReference type="ARBA" id="ARBA00023004"/>
    </source>
</evidence>
<dbReference type="PANTHER" id="PTHR43409:SF16">
    <property type="entry name" value="SLR0320 PROTEIN"/>
    <property type="match status" value="1"/>
</dbReference>
<dbReference type="GO" id="GO:0051536">
    <property type="term" value="F:iron-sulfur cluster binding"/>
    <property type="evidence" value="ECO:0007669"/>
    <property type="project" value="UniProtKB-KW"/>
</dbReference>
<dbReference type="AlphaFoldDB" id="X0V528"/>
<keyword evidence="4" id="KW-0408">Iron</keyword>
<feature type="non-terminal residue" evidence="6">
    <location>
        <position position="1"/>
    </location>
</feature>
<dbReference type="PANTHER" id="PTHR43409">
    <property type="entry name" value="ANAEROBIC MAGNESIUM-PROTOPORPHYRIN IX MONOMETHYL ESTER CYCLASE-RELATED"/>
    <property type="match status" value="1"/>
</dbReference>
<evidence type="ECO:0000256" key="1">
    <source>
        <dbReference type="ARBA" id="ARBA00001966"/>
    </source>
</evidence>
<protein>
    <submittedName>
        <fullName evidence="6">Uncharacterized protein</fullName>
    </submittedName>
</protein>
<dbReference type="GO" id="GO:0005829">
    <property type="term" value="C:cytosol"/>
    <property type="evidence" value="ECO:0007669"/>
    <property type="project" value="TreeGrafter"/>
</dbReference>
<dbReference type="InterPro" id="IPR051198">
    <property type="entry name" value="BchE-like"/>
</dbReference>
<name>X0V528_9ZZZZ</name>
<evidence type="ECO:0000256" key="3">
    <source>
        <dbReference type="ARBA" id="ARBA00022723"/>
    </source>
</evidence>
<dbReference type="InterPro" id="IPR058240">
    <property type="entry name" value="rSAM_sf"/>
</dbReference>
<evidence type="ECO:0000256" key="5">
    <source>
        <dbReference type="ARBA" id="ARBA00023014"/>
    </source>
</evidence>
<evidence type="ECO:0000313" key="6">
    <source>
        <dbReference type="EMBL" id="GAG13210.1"/>
    </source>
</evidence>
<keyword evidence="3" id="KW-0479">Metal-binding</keyword>
<comment type="cofactor">
    <cofactor evidence="1">
        <name>[4Fe-4S] cluster</name>
        <dbReference type="ChEBI" id="CHEBI:49883"/>
    </cofactor>
</comment>
<gene>
    <name evidence="6" type="ORF">S01H1_33805</name>
</gene>
<organism evidence="6">
    <name type="scientific">marine sediment metagenome</name>
    <dbReference type="NCBI Taxonomy" id="412755"/>
    <lineage>
        <taxon>unclassified sequences</taxon>
        <taxon>metagenomes</taxon>
        <taxon>ecological metagenomes</taxon>
    </lineage>
</organism>
<keyword evidence="2" id="KW-0949">S-adenosyl-L-methionine</keyword>
<comment type="caution">
    <text evidence="6">The sequence shown here is derived from an EMBL/GenBank/DDBJ whole genome shotgun (WGS) entry which is preliminary data.</text>
</comment>
<dbReference type="GO" id="GO:0046872">
    <property type="term" value="F:metal ion binding"/>
    <property type="evidence" value="ECO:0007669"/>
    <property type="project" value="UniProtKB-KW"/>
</dbReference>
<keyword evidence="5" id="KW-0411">Iron-sulfur</keyword>
<dbReference type="Gene3D" id="3.30.750.200">
    <property type="match status" value="1"/>
</dbReference>
<sequence length="142" mass="16294">TGYFIIGMLGETKDTIRQTIAFARELALDHYAVSIAAPLPGTELYDTAVARGLIPEGMRPSKELLFDINANLTEDCSDDDLLRLQSHAFKEFTLNKFGRYYIFNPVFLRQMAKVVFSLQSKDEVKDLGRKVWKATQSYWYRT</sequence>
<accession>X0V528</accession>
<reference evidence="6" key="1">
    <citation type="journal article" date="2014" name="Front. Microbiol.">
        <title>High frequency of phylogenetically diverse reductive dehalogenase-homologous genes in deep subseafloor sedimentary metagenomes.</title>
        <authorList>
            <person name="Kawai M."/>
            <person name="Futagami T."/>
            <person name="Toyoda A."/>
            <person name="Takaki Y."/>
            <person name="Nishi S."/>
            <person name="Hori S."/>
            <person name="Arai W."/>
            <person name="Tsubouchi T."/>
            <person name="Morono Y."/>
            <person name="Uchiyama I."/>
            <person name="Ito T."/>
            <person name="Fujiyama A."/>
            <person name="Inagaki F."/>
            <person name="Takami H."/>
        </authorList>
    </citation>
    <scope>NUCLEOTIDE SEQUENCE</scope>
    <source>
        <strain evidence="6">Expedition CK06-06</strain>
    </source>
</reference>
<dbReference type="EMBL" id="BARS01021006">
    <property type="protein sequence ID" value="GAG13210.1"/>
    <property type="molecule type" value="Genomic_DNA"/>
</dbReference>